<organism evidence="1 2">
    <name type="scientific">Komagataeibacter europaeus</name>
    <name type="common">Gluconacetobacter europaeus</name>
    <dbReference type="NCBI Taxonomy" id="33995"/>
    <lineage>
        <taxon>Bacteria</taxon>
        <taxon>Pseudomonadati</taxon>
        <taxon>Pseudomonadota</taxon>
        <taxon>Alphaproteobacteria</taxon>
        <taxon>Acetobacterales</taxon>
        <taxon>Acetobacteraceae</taxon>
        <taxon>Komagataeibacter</taxon>
    </lineage>
</organism>
<evidence type="ECO:0000313" key="1">
    <source>
        <dbReference type="EMBL" id="KON63039.1"/>
    </source>
</evidence>
<proteinExistence type="predicted"/>
<dbReference type="AlphaFoldDB" id="A0A0M0ECP6"/>
<comment type="caution">
    <text evidence="1">The sequence shown here is derived from an EMBL/GenBank/DDBJ whole genome shotgun (WGS) entry which is preliminary data.</text>
</comment>
<dbReference type="Proteomes" id="UP000037566">
    <property type="component" value="Unassembled WGS sequence"/>
</dbReference>
<dbReference type="EMBL" id="LHUQ01000046">
    <property type="protein sequence ID" value="KON63039.1"/>
    <property type="molecule type" value="Genomic_DNA"/>
</dbReference>
<protein>
    <submittedName>
        <fullName evidence="1">Uncharacterized protein</fullName>
    </submittedName>
</protein>
<sequence length="53" mass="5588">MGLTWRQGERQGLSMPICGYADLAAKPSTRAAKCFTIIAAFSESPFLAAPAAL</sequence>
<reference evidence="1" key="1">
    <citation type="submission" date="2015-08" db="EMBL/GenBank/DDBJ databases">
        <title>Draft genome sequence of Komagataeibacter europaeus CECT 8546 a cellulose producer strain from vinegar produced by the traditional method.</title>
        <authorList>
            <person name="Poehlein A."/>
            <person name="Valera M.J."/>
            <person name="Haack F.S."/>
            <person name="Mas A."/>
            <person name="Daniel R."/>
            <person name="Streit W.R."/>
            <person name="Mateo E."/>
        </authorList>
    </citation>
    <scope>NUCLEOTIDE SEQUENCE [LARGE SCALE GENOMIC DNA]</scope>
    <source>
        <strain evidence="1">CECT 8546</strain>
    </source>
</reference>
<dbReference type="PATRIC" id="fig|33995.3.peg.3815"/>
<name>A0A0M0ECP6_KOMEU</name>
<keyword evidence="2" id="KW-1185">Reference proteome</keyword>
<accession>A0A0M0ECP6</accession>
<evidence type="ECO:0000313" key="2">
    <source>
        <dbReference type="Proteomes" id="UP000037566"/>
    </source>
</evidence>
<gene>
    <name evidence="1" type="ORF">KOEU_34440</name>
</gene>